<protein>
    <submittedName>
        <fullName evidence="2">Uncharacterized protein</fullName>
    </submittedName>
</protein>
<dbReference type="AlphaFoldDB" id="A0A7X8SKZ2"/>
<accession>A0A7X8SKZ2</accession>
<comment type="caution">
    <text evidence="2">The sequence shown here is derived from an EMBL/GenBank/DDBJ whole genome shotgun (WGS) entry which is preliminary data.</text>
</comment>
<evidence type="ECO:0000256" key="1">
    <source>
        <dbReference type="SAM" id="SignalP"/>
    </source>
</evidence>
<organism evidence="2 3">
    <name type="scientific">Flammeovirga agarivorans</name>
    <dbReference type="NCBI Taxonomy" id="2726742"/>
    <lineage>
        <taxon>Bacteria</taxon>
        <taxon>Pseudomonadati</taxon>
        <taxon>Bacteroidota</taxon>
        <taxon>Cytophagia</taxon>
        <taxon>Cytophagales</taxon>
        <taxon>Flammeovirgaceae</taxon>
        <taxon>Flammeovirga</taxon>
    </lineage>
</organism>
<keyword evidence="1" id="KW-0732">Signal</keyword>
<gene>
    <name evidence="2" type="ORF">HGP29_13035</name>
</gene>
<keyword evidence="3" id="KW-1185">Reference proteome</keyword>
<dbReference type="Proteomes" id="UP000585050">
    <property type="component" value="Unassembled WGS sequence"/>
</dbReference>
<feature type="chain" id="PRO_5030560962" evidence="1">
    <location>
        <begin position="20"/>
        <end position="133"/>
    </location>
</feature>
<dbReference type="EMBL" id="JABAIL010000003">
    <property type="protein sequence ID" value="NLR92144.1"/>
    <property type="molecule type" value="Genomic_DNA"/>
</dbReference>
<evidence type="ECO:0000313" key="3">
    <source>
        <dbReference type="Proteomes" id="UP000585050"/>
    </source>
</evidence>
<sequence length="133" mass="15289">MKYYISFFLLTILSSISFAQTKEQAMIALRAEEHTKVEIDEQMVTFRDHTGEINNIQNFEYLALELAEALYLQMSDHVYNPYFNAIFSEGYNYRNIIECKGGLELILNASPTEIVVSITDANKIELAKESFSL</sequence>
<dbReference type="RefSeq" id="WP_168882849.1">
    <property type="nucleotide sequence ID" value="NZ_JABAIL010000003.1"/>
</dbReference>
<feature type="signal peptide" evidence="1">
    <location>
        <begin position="1"/>
        <end position="19"/>
    </location>
</feature>
<reference evidence="2 3" key="1">
    <citation type="submission" date="2020-04" db="EMBL/GenBank/DDBJ databases">
        <title>Flammeovirga sp. SR4, a novel species isolated from seawater.</title>
        <authorList>
            <person name="Wang X."/>
        </authorList>
    </citation>
    <scope>NUCLEOTIDE SEQUENCE [LARGE SCALE GENOMIC DNA]</scope>
    <source>
        <strain evidence="2 3">SR4</strain>
    </source>
</reference>
<name>A0A7X8SKZ2_9BACT</name>
<evidence type="ECO:0000313" key="2">
    <source>
        <dbReference type="EMBL" id="NLR92144.1"/>
    </source>
</evidence>
<proteinExistence type="predicted"/>